<evidence type="ECO:0000256" key="5">
    <source>
        <dbReference type="ARBA" id="ARBA00022603"/>
    </source>
</evidence>
<evidence type="ECO:0000256" key="1">
    <source>
        <dbReference type="ARBA" id="ARBA00004496"/>
    </source>
</evidence>
<evidence type="ECO:0000256" key="7">
    <source>
        <dbReference type="ARBA" id="ARBA00022691"/>
    </source>
</evidence>
<evidence type="ECO:0000313" key="8">
    <source>
        <dbReference type="EMBL" id="KAJ4461198.1"/>
    </source>
</evidence>
<evidence type="ECO:0000256" key="3">
    <source>
        <dbReference type="ARBA" id="ARBA00011890"/>
    </source>
</evidence>
<dbReference type="Pfam" id="PF01135">
    <property type="entry name" value="PCMT"/>
    <property type="match status" value="1"/>
</dbReference>
<keyword evidence="5 8" id="KW-0489">Methyltransferase</keyword>
<dbReference type="InterPro" id="IPR029063">
    <property type="entry name" value="SAM-dependent_MTases_sf"/>
</dbReference>
<protein>
    <recommendedName>
        <fullName evidence="3">protein-L-isoaspartate(D-aspartate) O-methyltransferase</fullName>
        <ecNumber evidence="3">2.1.1.77</ecNumber>
    </recommendedName>
</protein>
<keyword evidence="9" id="KW-1185">Reference proteome</keyword>
<evidence type="ECO:0000256" key="2">
    <source>
        <dbReference type="ARBA" id="ARBA00005369"/>
    </source>
</evidence>
<comment type="subcellular location">
    <subcellularLocation>
        <location evidence="1">Cytoplasm</location>
    </subcellularLocation>
</comment>
<comment type="caution">
    <text evidence="8">The sequence shown here is derived from an EMBL/GenBank/DDBJ whole genome shotgun (WGS) entry which is preliminary data.</text>
</comment>
<dbReference type="Proteomes" id="UP001141327">
    <property type="component" value="Unassembled WGS sequence"/>
</dbReference>
<evidence type="ECO:0000313" key="9">
    <source>
        <dbReference type="Proteomes" id="UP001141327"/>
    </source>
</evidence>
<dbReference type="Gene3D" id="3.40.50.150">
    <property type="entry name" value="Vaccinia Virus protein VP39"/>
    <property type="match status" value="1"/>
</dbReference>
<dbReference type="PANTHER" id="PTHR11579:SF0">
    <property type="entry name" value="PROTEIN-L-ISOASPARTATE(D-ASPARTATE) O-METHYLTRANSFERASE"/>
    <property type="match status" value="1"/>
</dbReference>
<dbReference type="CDD" id="cd02440">
    <property type="entry name" value="AdoMet_MTases"/>
    <property type="match status" value="1"/>
</dbReference>
<dbReference type="GO" id="GO:0032259">
    <property type="term" value="P:methylation"/>
    <property type="evidence" value="ECO:0007669"/>
    <property type="project" value="UniProtKB-KW"/>
</dbReference>
<keyword evidence="4" id="KW-0963">Cytoplasm</keyword>
<dbReference type="EMBL" id="JAPMOS010000008">
    <property type="protein sequence ID" value="KAJ4461198.1"/>
    <property type="molecule type" value="Genomic_DNA"/>
</dbReference>
<dbReference type="GO" id="GO:0008168">
    <property type="term" value="F:methyltransferase activity"/>
    <property type="evidence" value="ECO:0007669"/>
    <property type="project" value="UniProtKB-KW"/>
</dbReference>
<dbReference type="PANTHER" id="PTHR11579">
    <property type="entry name" value="PROTEIN-L-ISOASPARTATE O-METHYLTRANSFERASE"/>
    <property type="match status" value="1"/>
</dbReference>
<sequence>MAYADMPLPIGAGATISAPHMHAIMLDLAASRIQSGSHVLDVGSGSGYCTAVFAEMLRAAPGGAGRGKVYGIDHVAPLVEQSRANIRGHDPTMLESGLVELIVGDGRRGYHPGAPYQVIHVGAMVEDIIPQPFLEQLAPGGRLIVPVQGMLMTIDNTAEPTNEPAPSTEQLFAHTNALGVPTVAFPTHRFYTESHMGVAFVPLTDLAEQTSGRTRPTRILWMGF</sequence>
<keyword evidence="7" id="KW-0949">S-adenosyl-L-methionine</keyword>
<dbReference type="SUPFAM" id="SSF53335">
    <property type="entry name" value="S-adenosyl-L-methionine-dependent methyltransferases"/>
    <property type="match status" value="1"/>
</dbReference>
<proteinExistence type="inferred from homology"/>
<dbReference type="EC" id="2.1.1.77" evidence="3"/>
<evidence type="ECO:0000256" key="4">
    <source>
        <dbReference type="ARBA" id="ARBA00022490"/>
    </source>
</evidence>
<keyword evidence="6" id="KW-0808">Transferase</keyword>
<dbReference type="InterPro" id="IPR000682">
    <property type="entry name" value="PCMT"/>
</dbReference>
<evidence type="ECO:0000256" key="6">
    <source>
        <dbReference type="ARBA" id="ARBA00022679"/>
    </source>
</evidence>
<reference evidence="8" key="1">
    <citation type="journal article" date="2022" name="bioRxiv">
        <title>Genomics of Preaxostyla Flagellates Illuminates Evolutionary Transitions and the Path Towards Mitochondrial Loss.</title>
        <authorList>
            <person name="Novak L.V.F."/>
            <person name="Treitli S.C."/>
            <person name="Pyrih J."/>
            <person name="Halakuc P."/>
            <person name="Pipaliya S.V."/>
            <person name="Vacek V."/>
            <person name="Brzon O."/>
            <person name="Soukal P."/>
            <person name="Eme L."/>
            <person name="Dacks J.B."/>
            <person name="Karnkowska A."/>
            <person name="Elias M."/>
            <person name="Hampl V."/>
        </authorList>
    </citation>
    <scope>NUCLEOTIDE SEQUENCE</scope>
    <source>
        <strain evidence="8">RCP-MX</strain>
    </source>
</reference>
<accession>A0ABQ8UQT3</accession>
<gene>
    <name evidence="8" type="ORF">PAPYR_2216</name>
</gene>
<organism evidence="8 9">
    <name type="scientific">Paratrimastix pyriformis</name>
    <dbReference type="NCBI Taxonomy" id="342808"/>
    <lineage>
        <taxon>Eukaryota</taxon>
        <taxon>Metamonada</taxon>
        <taxon>Preaxostyla</taxon>
        <taxon>Paratrimastigidae</taxon>
        <taxon>Paratrimastix</taxon>
    </lineage>
</organism>
<name>A0ABQ8UQT3_9EUKA</name>
<comment type="similarity">
    <text evidence="2">Belongs to the methyltransferase superfamily. L-isoaspartyl/D-aspartyl protein methyltransferase family.</text>
</comment>